<dbReference type="GO" id="GO:0006974">
    <property type="term" value="P:DNA damage response"/>
    <property type="evidence" value="ECO:0007669"/>
    <property type="project" value="InterPro"/>
</dbReference>
<dbReference type="Gramene" id="EME31726">
    <property type="protein sequence ID" value="EME31726"/>
    <property type="gene ID" value="Gasu_11030"/>
</dbReference>
<evidence type="ECO:0000259" key="2">
    <source>
        <dbReference type="Pfam" id="PF07962"/>
    </source>
</evidence>
<gene>
    <name evidence="3" type="ORF">Gasu_11030</name>
</gene>
<feature type="region of interest" description="Disordered" evidence="1">
    <location>
        <begin position="102"/>
        <end position="169"/>
    </location>
</feature>
<dbReference type="Proteomes" id="UP000030680">
    <property type="component" value="Unassembled WGS sequence"/>
</dbReference>
<evidence type="ECO:0000256" key="1">
    <source>
        <dbReference type="SAM" id="MobiDB-lite"/>
    </source>
</evidence>
<evidence type="ECO:0000313" key="4">
    <source>
        <dbReference type="Proteomes" id="UP000030680"/>
    </source>
</evidence>
<organism evidence="3 4">
    <name type="scientific">Galdieria sulphuraria</name>
    <name type="common">Red alga</name>
    <dbReference type="NCBI Taxonomy" id="130081"/>
    <lineage>
        <taxon>Eukaryota</taxon>
        <taxon>Rhodophyta</taxon>
        <taxon>Bangiophyceae</taxon>
        <taxon>Galdieriales</taxon>
        <taxon>Galdieriaceae</taxon>
        <taxon>Galdieria</taxon>
    </lineage>
</organism>
<proteinExistence type="predicted"/>
<dbReference type="KEGG" id="gsl:Gasu_11030"/>
<feature type="compositionally biased region" description="Acidic residues" evidence="1">
    <location>
        <begin position="154"/>
        <end position="169"/>
    </location>
</feature>
<feature type="compositionally biased region" description="Polar residues" evidence="1">
    <location>
        <begin position="102"/>
        <end position="116"/>
    </location>
</feature>
<dbReference type="GO" id="GO:0031297">
    <property type="term" value="P:replication fork processing"/>
    <property type="evidence" value="ECO:0007669"/>
    <property type="project" value="InterPro"/>
</dbReference>
<dbReference type="GO" id="GO:0005634">
    <property type="term" value="C:nucleus"/>
    <property type="evidence" value="ECO:0007669"/>
    <property type="project" value="InterPro"/>
</dbReference>
<dbReference type="RefSeq" id="XP_005708246.1">
    <property type="nucleotide sequence ID" value="XM_005708189.1"/>
</dbReference>
<keyword evidence="4" id="KW-1185">Reference proteome</keyword>
<protein>
    <recommendedName>
        <fullName evidence="2">Chromosome segregation in meiosis protein 3 domain-containing protein</fullName>
    </recommendedName>
</protein>
<dbReference type="OrthoDB" id="10365385at2759"/>
<dbReference type="AlphaFoldDB" id="M2W7D2"/>
<dbReference type="GeneID" id="17090351"/>
<sequence>MKEKRVLLNEELILNEQYGIPQLIRELETVQKNLKQESSIETIGKILETWQIWANKLSPNMEFGRFVSRLQALQSLRGIRTFLSDQRERLVVSNFEATKTDVPSDSGVFSDTPNSLRTRRDRNNMEENITSKQHSSDSFSDCFTQVDASTDIEPTQELDFPLEDSEQDI</sequence>
<name>M2W7D2_GALSU</name>
<dbReference type="Pfam" id="PF07962">
    <property type="entry name" value="Swi3"/>
    <property type="match status" value="1"/>
</dbReference>
<feature type="domain" description="Chromosome segregation in meiosis protein 3" evidence="2">
    <location>
        <begin position="8"/>
        <end position="89"/>
    </location>
</feature>
<evidence type="ECO:0000313" key="3">
    <source>
        <dbReference type="EMBL" id="EME31726.1"/>
    </source>
</evidence>
<dbReference type="EMBL" id="KB454490">
    <property type="protein sequence ID" value="EME31726.1"/>
    <property type="molecule type" value="Genomic_DNA"/>
</dbReference>
<dbReference type="InterPro" id="IPR012923">
    <property type="entry name" value="Csm3"/>
</dbReference>
<accession>M2W7D2</accession>
<reference evidence="4" key="1">
    <citation type="journal article" date="2013" name="Science">
        <title>Gene transfer from bacteria and archaea facilitated evolution of an extremophilic eukaryote.</title>
        <authorList>
            <person name="Schonknecht G."/>
            <person name="Chen W.H."/>
            <person name="Ternes C.M."/>
            <person name="Barbier G.G."/>
            <person name="Shrestha R.P."/>
            <person name="Stanke M."/>
            <person name="Brautigam A."/>
            <person name="Baker B.J."/>
            <person name="Banfield J.F."/>
            <person name="Garavito R.M."/>
            <person name="Carr K."/>
            <person name="Wilkerson C."/>
            <person name="Rensing S.A."/>
            <person name="Gagneul D."/>
            <person name="Dickenson N.E."/>
            <person name="Oesterhelt C."/>
            <person name="Lercher M.J."/>
            <person name="Weber A.P."/>
        </authorList>
    </citation>
    <scope>NUCLEOTIDE SEQUENCE [LARGE SCALE GENOMIC DNA]</scope>
    <source>
        <strain evidence="4">074W</strain>
    </source>
</reference>
<feature type="compositionally biased region" description="Polar residues" evidence="1">
    <location>
        <begin position="126"/>
        <end position="148"/>
    </location>
</feature>